<organism evidence="3 4">
    <name type="scientific">Myceligenerans pegani</name>
    <dbReference type="NCBI Taxonomy" id="2776917"/>
    <lineage>
        <taxon>Bacteria</taxon>
        <taxon>Bacillati</taxon>
        <taxon>Actinomycetota</taxon>
        <taxon>Actinomycetes</taxon>
        <taxon>Micrococcales</taxon>
        <taxon>Promicromonosporaceae</taxon>
        <taxon>Myceligenerans</taxon>
    </lineage>
</organism>
<sequence>MSEAFWPSVEIAAAIVVVSVPVMWLVAILAAKVLRWPSRKTVERWERRAQRNPNADGPMTPMLFTVLVLGLALPLNVGVVLLPHFSETDGPTPVAGVLAGTTVVLALSIPTGLWWRRSRPRERTTVRPARPAPPPGTPVWTGDRDGYRIEVRAKRLSMAGLTWLVLLGVVIGAAILVTPLIALQAETGIALGRREIVLVGLLVGIPFAGAFLFALRRNIATYRVEISSRGVRVASDRESFEWTWTQVDRLTLRTDSDYARVGVRSRLRGDLTLMIGVMNRGRGTAELPYRLRALVVDQGFTERHPPANAPGLHRFTSADG</sequence>
<reference evidence="3 4" key="1">
    <citation type="submission" date="2020-10" db="EMBL/GenBank/DDBJ databases">
        <title>Myceligenerans pegani sp. nov., an endophytic actinomycete isolated from Peganum harmala L. in Xinjiang, China.</title>
        <authorList>
            <person name="Xin L."/>
        </authorList>
    </citation>
    <scope>NUCLEOTIDE SEQUENCE [LARGE SCALE GENOMIC DNA]</scope>
    <source>
        <strain evidence="3 4">TRM65318</strain>
    </source>
</reference>
<feature type="region of interest" description="Disordered" evidence="1">
    <location>
        <begin position="120"/>
        <end position="139"/>
    </location>
</feature>
<dbReference type="RefSeq" id="WP_192864953.1">
    <property type="nucleotide sequence ID" value="NZ_JADAQT010000108.1"/>
</dbReference>
<keyword evidence="2" id="KW-0812">Transmembrane</keyword>
<dbReference type="Proteomes" id="UP000625527">
    <property type="component" value="Unassembled WGS sequence"/>
</dbReference>
<keyword evidence="4" id="KW-1185">Reference proteome</keyword>
<evidence type="ECO:0008006" key="5">
    <source>
        <dbReference type="Google" id="ProtNLM"/>
    </source>
</evidence>
<proteinExistence type="predicted"/>
<keyword evidence="2" id="KW-1133">Transmembrane helix</keyword>
<evidence type="ECO:0000313" key="4">
    <source>
        <dbReference type="Proteomes" id="UP000625527"/>
    </source>
</evidence>
<protein>
    <recommendedName>
        <fullName evidence="5">DUF304 domain-containing protein</fullName>
    </recommendedName>
</protein>
<evidence type="ECO:0000256" key="1">
    <source>
        <dbReference type="SAM" id="MobiDB-lite"/>
    </source>
</evidence>
<feature type="transmembrane region" description="Helical" evidence="2">
    <location>
        <begin position="12"/>
        <end position="34"/>
    </location>
</feature>
<comment type="caution">
    <text evidence="3">The sequence shown here is derived from an EMBL/GenBank/DDBJ whole genome shotgun (WGS) entry which is preliminary data.</text>
</comment>
<gene>
    <name evidence="3" type="ORF">IHE71_22275</name>
</gene>
<dbReference type="EMBL" id="JADAQT010000108">
    <property type="protein sequence ID" value="MBE1878427.1"/>
    <property type="molecule type" value="Genomic_DNA"/>
</dbReference>
<evidence type="ECO:0000256" key="2">
    <source>
        <dbReference type="SAM" id="Phobius"/>
    </source>
</evidence>
<keyword evidence="2" id="KW-0472">Membrane</keyword>
<feature type="transmembrane region" description="Helical" evidence="2">
    <location>
        <begin position="55"/>
        <end position="82"/>
    </location>
</feature>
<name>A0ABR9N432_9MICO</name>
<feature type="transmembrane region" description="Helical" evidence="2">
    <location>
        <begin position="196"/>
        <end position="215"/>
    </location>
</feature>
<feature type="transmembrane region" description="Helical" evidence="2">
    <location>
        <begin position="161"/>
        <end position="184"/>
    </location>
</feature>
<feature type="transmembrane region" description="Helical" evidence="2">
    <location>
        <begin position="94"/>
        <end position="115"/>
    </location>
</feature>
<evidence type="ECO:0000313" key="3">
    <source>
        <dbReference type="EMBL" id="MBE1878427.1"/>
    </source>
</evidence>
<accession>A0ABR9N432</accession>